<name>A0ABD5GWA6_9ENTR</name>
<evidence type="ECO:0000313" key="1">
    <source>
        <dbReference type="EMBL" id="MDW2633633.1"/>
    </source>
</evidence>
<dbReference type="EMBL" id="JAWPAZ010000002">
    <property type="protein sequence ID" value="MDW2633633.1"/>
    <property type="molecule type" value="Genomic_DNA"/>
</dbReference>
<reference evidence="1 2" key="1">
    <citation type="submission" date="2023-10" db="EMBL/GenBank/DDBJ databases">
        <title>Fecal carriage and genetic characteristics of carbapenem-resistant Enterobacterales among healthy adults from four provinces of China.</title>
        <authorList>
            <person name="Li Y."/>
            <person name="Zhang R."/>
        </authorList>
    </citation>
    <scope>NUCLEOTIDE SEQUENCE [LARGE SCALE GENOMIC DNA]</scope>
    <source>
        <strain evidence="1 2">HN-71</strain>
    </source>
</reference>
<evidence type="ECO:0000313" key="2">
    <source>
        <dbReference type="Proteomes" id="UP001269984"/>
    </source>
</evidence>
<proteinExistence type="predicted"/>
<comment type="caution">
    <text evidence="1">The sequence shown here is derived from an EMBL/GenBank/DDBJ whole genome shotgun (WGS) entry which is preliminary data.</text>
</comment>
<sequence>MSSLLGGQTPPSRLADYRKIASSVRLSSYIVRIYTKPAKATFLTLQPTLLGHKENIQ</sequence>
<dbReference type="Proteomes" id="UP001269984">
    <property type="component" value="Unassembled WGS sequence"/>
</dbReference>
<dbReference type="RefSeq" id="WP_318061399.1">
    <property type="nucleotide sequence ID" value="NZ_JAWPAZ010000002.1"/>
</dbReference>
<gene>
    <name evidence="1" type="ORF">RYZ90_07200</name>
</gene>
<protein>
    <submittedName>
        <fullName evidence="1">Uncharacterized protein</fullName>
    </submittedName>
</protein>
<dbReference type="AlphaFoldDB" id="A0ABD5GWA6"/>
<organism evidence="1 2">
    <name type="scientific">Citrobacter portucalensis</name>
    <dbReference type="NCBI Taxonomy" id="1639133"/>
    <lineage>
        <taxon>Bacteria</taxon>
        <taxon>Pseudomonadati</taxon>
        <taxon>Pseudomonadota</taxon>
        <taxon>Gammaproteobacteria</taxon>
        <taxon>Enterobacterales</taxon>
        <taxon>Enterobacteriaceae</taxon>
        <taxon>Citrobacter</taxon>
        <taxon>Citrobacter freundii complex</taxon>
    </lineage>
</organism>
<accession>A0ABD5GWA6</accession>